<dbReference type="InterPro" id="IPR011333">
    <property type="entry name" value="SKP1/BTB/POZ_sf"/>
</dbReference>
<sequence>MYTLHPLTRHLVEFPSGKRGAQRPPRVLYGVVLKSEVRFRAKHMIDKNYEKLLRDQVLTLNVGGTLYTTTRTTLEHNPDSYLAKLLTNSSALRDVNHNLFIDRDPSLFRYILDYCRYGKLCIPRNFDELERLKEEASFYELNKLVDIISREMEPRYSCVTVGYRGTFSASRDGSTDLRFRKLARILVAGQTAECRRLFGDTLNDTRDPDTGTRGEKNNTSLRLDCLNGLSMPSSSENPALN</sequence>
<keyword evidence="11" id="KW-0406">Ion transport</keyword>
<protein>
    <submittedName>
        <fullName evidence="11">K+ channel tetramerization domain protein</fullName>
    </submittedName>
</protein>
<gene>
    <name evidence="11" type="ORF">X801_05244</name>
</gene>
<feature type="non-terminal residue" evidence="11">
    <location>
        <position position="241"/>
    </location>
</feature>
<dbReference type="GO" id="GO:0034220">
    <property type="term" value="P:monoatomic ion transmembrane transport"/>
    <property type="evidence" value="ECO:0007669"/>
    <property type="project" value="UniProtKB-KW"/>
</dbReference>
<name>A0A1S8WWQ7_OPIVI</name>
<dbReference type="GO" id="GO:0051260">
    <property type="term" value="P:protein homooligomerization"/>
    <property type="evidence" value="ECO:0007669"/>
    <property type="project" value="InterPro"/>
</dbReference>
<evidence type="ECO:0000256" key="3">
    <source>
        <dbReference type="ARBA" id="ARBA00023018"/>
    </source>
</evidence>
<dbReference type="InterPro" id="IPR000210">
    <property type="entry name" value="BTB/POZ_dom"/>
</dbReference>
<comment type="function">
    <text evidence="9">Auxiliary subunit of GABA-B receptors that determine the pharmacology and kinetics of the receptor response. Increases agonist potency and markedly alter the G-protein signaling of the receptors by accelerating onset and promoting desensitization.</text>
</comment>
<dbReference type="SUPFAM" id="SSF54695">
    <property type="entry name" value="POZ domain"/>
    <property type="match status" value="1"/>
</dbReference>
<dbReference type="AlphaFoldDB" id="A0A1S8WWQ7"/>
<keyword evidence="5" id="KW-0628">Postsynaptic cell membrane</keyword>
<evidence type="ECO:0000256" key="8">
    <source>
        <dbReference type="ARBA" id="ARBA00034111"/>
    </source>
</evidence>
<proteinExistence type="predicted"/>
<dbReference type="Pfam" id="PF02214">
    <property type="entry name" value="BTB_2"/>
    <property type="match status" value="1"/>
</dbReference>
<keyword evidence="2" id="KW-0597">Phosphoprotein</keyword>
<dbReference type="GO" id="GO:0045211">
    <property type="term" value="C:postsynaptic membrane"/>
    <property type="evidence" value="ECO:0007669"/>
    <property type="project" value="UniProtKB-SubCell"/>
</dbReference>
<keyword evidence="11" id="KW-0407">Ion channel</keyword>
<dbReference type="PROSITE" id="PS50097">
    <property type="entry name" value="BTB"/>
    <property type="match status" value="1"/>
</dbReference>
<reference evidence="11 12" key="1">
    <citation type="submission" date="2015-03" db="EMBL/GenBank/DDBJ databases">
        <title>Draft genome of the nematode, Opisthorchis viverrini.</title>
        <authorList>
            <person name="Mitreva M."/>
        </authorList>
    </citation>
    <scope>NUCLEOTIDE SEQUENCE [LARGE SCALE GENOMIC DNA]</scope>
    <source>
        <strain evidence="11">Khon Kaen</strain>
    </source>
</reference>
<feature type="domain" description="BTB" evidence="10">
    <location>
        <begin position="54"/>
        <end position="124"/>
    </location>
</feature>
<evidence type="ECO:0000256" key="7">
    <source>
        <dbReference type="ARBA" id="ARBA00034100"/>
    </source>
</evidence>
<dbReference type="Proteomes" id="UP000243686">
    <property type="component" value="Unassembled WGS sequence"/>
</dbReference>
<evidence type="ECO:0000256" key="1">
    <source>
        <dbReference type="ARBA" id="ARBA00022475"/>
    </source>
</evidence>
<dbReference type="GO" id="GO:0042734">
    <property type="term" value="C:presynaptic membrane"/>
    <property type="evidence" value="ECO:0007669"/>
    <property type="project" value="UniProtKB-SubCell"/>
</dbReference>
<evidence type="ECO:0000256" key="5">
    <source>
        <dbReference type="ARBA" id="ARBA00023257"/>
    </source>
</evidence>
<organism evidence="11 12">
    <name type="scientific">Opisthorchis viverrini</name>
    <name type="common">Southeast Asian liver fluke</name>
    <dbReference type="NCBI Taxonomy" id="6198"/>
    <lineage>
        <taxon>Eukaryota</taxon>
        <taxon>Metazoa</taxon>
        <taxon>Spiralia</taxon>
        <taxon>Lophotrochozoa</taxon>
        <taxon>Platyhelminthes</taxon>
        <taxon>Trematoda</taxon>
        <taxon>Digenea</taxon>
        <taxon>Opisthorchiida</taxon>
        <taxon>Opisthorchiata</taxon>
        <taxon>Opisthorchiidae</taxon>
        <taxon>Opisthorchis</taxon>
    </lineage>
</organism>
<evidence type="ECO:0000256" key="4">
    <source>
        <dbReference type="ARBA" id="ARBA00023136"/>
    </source>
</evidence>
<dbReference type="Pfam" id="PF23110">
    <property type="entry name" value="H1_KCTD8_12_16"/>
    <property type="match status" value="1"/>
</dbReference>
<keyword evidence="11" id="KW-0813">Transport</keyword>
<keyword evidence="4" id="KW-0472">Membrane</keyword>
<dbReference type="InterPro" id="IPR003131">
    <property type="entry name" value="T1-type_BTB"/>
</dbReference>
<keyword evidence="12" id="KW-1185">Reference proteome</keyword>
<evidence type="ECO:0000256" key="6">
    <source>
        <dbReference type="ARBA" id="ARBA00023273"/>
    </source>
</evidence>
<keyword evidence="1" id="KW-1003">Cell membrane</keyword>
<dbReference type="InterPro" id="IPR057093">
    <property type="entry name" value="H1_KCTD8_12_16"/>
</dbReference>
<evidence type="ECO:0000313" key="11">
    <source>
        <dbReference type="EMBL" id="OON18896.1"/>
    </source>
</evidence>
<keyword evidence="6" id="KW-0966">Cell projection</keyword>
<evidence type="ECO:0000256" key="9">
    <source>
        <dbReference type="ARBA" id="ARBA00057758"/>
    </source>
</evidence>
<accession>A0A1S8WWQ7</accession>
<evidence type="ECO:0000256" key="2">
    <source>
        <dbReference type="ARBA" id="ARBA00022553"/>
    </source>
</evidence>
<dbReference type="PANTHER" id="PTHR14499:SF136">
    <property type="entry name" value="GH08630P"/>
    <property type="match status" value="1"/>
</dbReference>
<dbReference type="PANTHER" id="PTHR14499">
    <property type="entry name" value="POTASSIUM CHANNEL TETRAMERIZATION DOMAIN-CONTAINING"/>
    <property type="match status" value="1"/>
</dbReference>
<evidence type="ECO:0000313" key="12">
    <source>
        <dbReference type="Proteomes" id="UP000243686"/>
    </source>
</evidence>
<dbReference type="Gene3D" id="3.30.710.10">
    <property type="entry name" value="Potassium Channel Kv1.1, Chain A"/>
    <property type="match status" value="1"/>
</dbReference>
<dbReference type="EMBL" id="KV893751">
    <property type="protein sequence ID" value="OON18896.1"/>
    <property type="molecule type" value="Genomic_DNA"/>
</dbReference>
<dbReference type="SMART" id="SM00225">
    <property type="entry name" value="BTB"/>
    <property type="match status" value="1"/>
</dbReference>
<evidence type="ECO:0000259" key="10">
    <source>
        <dbReference type="PROSITE" id="PS50097"/>
    </source>
</evidence>
<keyword evidence="3" id="KW-0770">Synapse</keyword>
<comment type="subcellular location">
    <subcellularLocation>
        <location evidence="7">Postsynaptic cell membrane</location>
    </subcellularLocation>
    <subcellularLocation>
        <location evidence="8">Presynaptic cell membrane</location>
    </subcellularLocation>
</comment>